<dbReference type="EMBL" id="BSBI01000012">
    <property type="protein sequence ID" value="GLF97940.1"/>
    <property type="molecule type" value="Genomic_DNA"/>
</dbReference>
<protein>
    <submittedName>
        <fullName evidence="3">NAD(P)H-binding protein</fullName>
    </submittedName>
</protein>
<evidence type="ECO:0000313" key="3">
    <source>
        <dbReference type="EMBL" id="GLF97940.1"/>
    </source>
</evidence>
<accession>A0ABQ5P626</accession>
<feature type="domain" description="NAD(P)-binding" evidence="2">
    <location>
        <begin position="7"/>
        <end position="174"/>
    </location>
</feature>
<proteinExistence type="predicted"/>
<dbReference type="Gene3D" id="3.90.25.10">
    <property type="entry name" value="UDP-galactose 4-epimerase, domain 1"/>
    <property type="match status" value="1"/>
</dbReference>
<comment type="caution">
    <text evidence="3">The sequence shown here is derived from an EMBL/GenBank/DDBJ whole genome shotgun (WGS) entry which is preliminary data.</text>
</comment>
<evidence type="ECO:0000259" key="2">
    <source>
        <dbReference type="Pfam" id="PF13460"/>
    </source>
</evidence>
<evidence type="ECO:0000313" key="4">
    <source>
        <dbReference type="Proteomes" id="UP001291653"/>
    </source>
</evidence>
<dbReference type="Pfam" id="PF13460">
    <property type="entry name" value="NAD_binding_10"/>
    <property type="match status" value="1"/>
</dbReference>
<name>A0ABQ5P626_9ACTN</name>
<dbReference type="InterPro" id="IPR016040">
    <property type="entry name" value="NAD(P)-bd_dom"/>
</dbReference>
<dbReference type="InterPro" id="IPR036291">
    <property type="entry name" value="NAD(P)-bd_dom_sf"/>
</dbReference>
<dbReference type="SUPFAM" id="SSF51735">
    <property type="entry name" value="NAD(P)-binding Rossmann-fold domains"/>
    <property type="match status" value="1"/>
</dbReference>
<dbReference type="PANTHER" id="PTHR43162">
    <property type="match status" value="1"/>
</dbReference>
<dbReference type="RefSeq" id="WP_323449920.1">
    <property type="nucleotide sequence ID" value="NZ_BSBI01000012.1"/>
</dbReference>
<evidence type="ECO:0000256" key="1">
    <source>
        <dbReference type="SAM" id="MobiDB-lite"/>
    </source>
</evidence>
<sequence length="319" mass="33349">MTVLVAGATGNVGRHVVARLVGAGQEVRALTRRPGAAALPGRVRVFEGDLTRPGTLVPALAGVRTMLLFPVGEAVDEVVARAAEAGVRRIVVLSSAAVTAGYDTDHHYPVEQAVERSGLEWTHVRPGEFALNSLYLWGPSIRAERRVVDVFPDTPGTPVHEADIADVAAAALLDDRHAGKAYDLAGPEELTHRDRVAAIAAAIGVPLRLDEVGPGEARDFYRAQGGWAADNADFLFGFEDYSGAATGHGGTEEGGEAEEGGHGGEGGEAAPGGQGEGAGDTPEQAWVEPDIPWLTCADITGGPARTYAGWARDHVDDFR</sequence>
<organism evidence="3 4">
    <name type="scientific">Streptomyces yaizuensis</name>
    <dbReference type="NCBI Taxonomy" id="2989713"/>
    <lineage>
        <taxon>Bacteria</taxon>
        <taxon>Bacillati</taxon>
        <taxon>Actinomycetota</taxon>
        <taxon>Actinomycetes</taxon>
        <taxon>Kitasatosporales</taxon>
        <taxon>Streptomycetaceae</taxon>
        <taxon>Streptomyces</taxon>
    </lineage>
</organism>
<keyword evidence="4" id="KW-1185">Reference proteome</keyword>
<dbReference type="Proteomes" id="UP001291653">
    <property type="component" value="Unassembled WGS sequence"/>
</dbReference>
<feature type="compositionally biased region" description="Gly residues" evidence="1">
    <location>
        <begin position="263"/>
        <end position="278"/>
    </location>
</feature>
<dbReference type="Gene3D" id="3.40.50.720">
    <property type="entry name" value="NAD(P)-binding Rossmann-like Domain"/>
    <property type="match status" value="1"/>
</dbReference>
<dbReference type="PANTHER" id="PTHR43162:SF1">
    <property type="entry name" value="PRESTALK A DIFFERENTIATION PROTEIN A"/>
    <property type="match status" value="1"/>
</dbReference>
<feature type="region of interest" description="Disordered" evidence="1">
    <location>
        <begin position="245"/>
        <end position="284"/>
    </location>
</feature>
<dbReference type="InterPro" id="IPR051604">
    <property type="entry name" value="Ergot_Alk_Oxidoreductase"/>
</dbReference>
<gene>
    <name evidence="3" type="ORF">SYYSPA8_26605</name>
</gene>
<reference evidence="3 4" key="1">
    <citation type="submission" date="2022-10" db="EMBL/GenBank/DDBJ databases">
        <title>Draft genome sequence of Streptomyces sp. YSPA8.</title>
        <authorList>
            <person name="Moriuchi R."/>
            <person name="Dohra H."/>
            <person name="Yamamura H."/>
            <person name="Kodani S."/>
        </authorList>
    </citation>
    <scope>NUCLEOTIDE SEQUENCE [LARGE SCALE GENOMIC DNA]</scope>
    <source>
        <strain evidence="3 4">YSPA8</strain>
    </source>
</reference>